<sequence>MKYLTAFWLMFLFFAGNTNRSTAVQYTKVQIDTLFAGNFSSRAILIDGNKIWYGADRSRYGYYDLETKKNVSKSFSPDTLEFRSIASTSKNIFLLNAGSPAFLLRVDKTSGNAEVVHNDPNKKIFYDSMRFWNESEGIAMGDPVENCLSVLITRDAGNSWEKIPCSKLPKTEEGEAAFAASNTNVIVKGTNTWIATGGKKARVLFSPDKGKSWSIYDTPIVSGKSMTGIFTADFYDAKTGIAAGGDYERQNRNQENKAVTHDGGKTWELIAENKAFGYASCVQYVPHSKGLGIASVGASGLYYSADGGKEWKQLHNDYSLFTIRFKDDSTAFAAGKGKIVRIRFKK</sequence>
<keyword evidence="1" id="KW-0732">Signal</keyword>
<dbReference type="Pfam" id="PF02012">
    <property type="entry name" value="BNR"/>
    <property type="match status" value="1"/>
</dbReference>
<comment type="caution">
    <text evidence="2">The sequence shown here is derived from an EMBL/GenBank/DDBJ whole genome shotgun (WGS) entry which is preliminary data.</text>
</comment>
<accession>A0A7Y9C5Q4</accession>
<dbReference type="RefSeq" id="WP_176004254.1">
    <property type="nucleotide sequence ID" value="NZ_JABWMI010000001.1"/>
</dbReference>
<feature type="chain" id="PRO_5030866752" evidence="1">
    <location>
        <begin position="24"/>
        <end position="346"/>
    </location>
</feature>
<dbReference type="Gene3D" id="2.130.10.10">
    <property type="entry name" value="YVTN repeat-like/Quinoprotein amine dehydrogenase"/>
    <property type="match status" value="1"/>
</dbReference>
<keyword evidence="3" id="KW-1185">Reference proteome</keyword>
<dbReference type="AlphaFoldDB" id="A0A7Y9C5Q4"/>
<proteinExistence type="predicted"/>
<dbReference type="EMBL" id="JACBJI010000001">
    <property type="protein sequence ID" value="NYA69437.1"/>
    <property type="molecule type" value="Genomic_DNA"/>
</dbReference>
<dbReference type="Proteomes" id="UP000535020">
    <property type="component" value="Unassembled WGS sequence"/>
</dbReference>
<dbReference type="SUPFAM" id="SSF110296">
    <property type="entry name" value="Oligoxyloglucan reducing end-specific cellobiohydrolase"/>
    <property type="match status" value="1"/>
</dbReference>
<reference evidence="2 3" key="1">
    <citation type="submission" date="2020-07" db="EMBL/GenBank/DDBJ databases">
        <authorList>
            <person name="Sun Q."/>
        </authorList>
    </citation>
    <scope>NUCLEOTIDE SEQUENCE [LARGE SCALE GENOMIC DNA]</scope>
    <source>
        <strain evidence="2 3">MAH-1</strain>
    </source>
</reference>
<name>A0A7Y9C5Q4_9FLAO</name>
<organism evidence="2 3">
    <name type="scientific">Flavobacterium agri</name>
    <dbReference type="NCBI Taxonomy" id="2743471"/>
    <lineage>
        <taxon>Bacteria</taxon>
        <taxon>Pseudomonadati</taxon>
        <taxon>Bacteroidota</taxon>
        <taxon>Flavobacteriia</taxon>
        <taxon>Flavobacteriales</taxon>
        <taxon>Flavobacteriaceae</taxon>
        <taxon>Flavobacterium</taxon>
    </lineage>
</organism>
<dbReference type="PANTHER" id="PTHR47199:SF2">
    <property type="entry name" value="PHOTOSYSTEM II STABILITY_ASSEMBLY FACTOR HCF136, CHLOROPLASTIC"/>
    <property type="match status" value="1"/>
</dbReference>
<evidence type="ECO:0000313" key="2">
    <source>
        <dbReference type="EMBL" id="NYA69437.1"/>
    </source>
</evidence>
<gene>
    <name evidence="2" type="ORF">HZF10_00780</name>
</gene>
<dbReference type="InterPro" id="IPR015943">
    <property type="entry name" value="WD40/YVTN_repeat-like_dom_sf"/>
</dbReference>
<feature type="signal peptide" evidence="1">
    <location>
        <begin position="1"/>
        <end position="23"/>
    </location>
</feature>
<evidence type="ECO:0000313" key="3">
    <source>
        <dbReference type="Proteomes" id="UP000535020"/>
    </source>
</evidence>
<protein>
    <submittedName>
        <fullName evidence="2">Oxidoreductase</fullName>
    </submittedName>
</protein>
<evidence type="ECO:0000256" key="1">
    <source>
        <dbReference type="SAM" id="SignalP"/>
    </source>
</evidence>
<dbReference type="PANTHER" id="PTHR47199">
    <property type="entry name" value="PHOTOSYSTEM II STABILITY/ASSEMBLY FACTOR HCF136, CHLOROPLASTIC"/>
    <property type="match status" value="1"/>
</dbReference>
<dbReference type="InterPro" id="IPR002860">
    <property type="entry name" value="BNR_rpt"/>
</dbReference>